<protein>
    <submittedName>
        <fullName evidence="1">Nitroimidazol reductase NimA-like FMN-containing flavoprotein (Pyridoxamine 5'-phosphate oxidase superfamily)</fullName>
    </submittedName>
</protein>
<dbReference type="EMBL" id="JACHWQ010000001">
    <property type="protein sequence ID" value="MBB2975178.1"/>
    <property type="molecule type" value="Genomic_DNA"/>
</dbReference>
<dbReference type="InterPro" id="IPR024747">
    <property type="entry name" value="Pyridox_Oxase-rel"/>
</dbReference>
<dbReference type="Pfam" id="PF12900">
    <property type="entry name" value="Pyridox_ox_2"/>
    <property type="match status" value="1"/>
</dbReference>
<organism evidence="1 2">
    <name type="scientific">Microbacterium endophyticum</name>
    <dbReference type="NCBI Taxonomy" id="1526412"/>
    <lineage>
        <taxon>Bacteria</taxon>
        <taxon>Bacillati</taxon>
        <taxon>Actinomycetota</taxon>
        <taxon>Actinomycetes</taxon>
        <taxon>Micrococcales</taxon>
        <taxon>Microbacteriaceae</taxon>
        <taxon>Microbacterium</taxon>
    </lineage>
</organism>
<accession>A0A7W4V1J8</accession>
<evidence type="ECO:0000313" key="1">
    <source>
        <dbReference type="EMBL" id="MBB2975178.1"/>
    </source>
</evidence>
<proteinExistence type="predicted"/>
<dbReference type="Proteomes" id="UP000529310">
    <property type="component" value="Unassembled WGS sequence"/>
</dbReference>
<comment type="caution">
    <text evidence="1">The sequence shown here is derived from an EMBL/GenBank/DDBJ whole genome shotgun (WGS) entry which is preliminary data.</text>
</comment>
<evidence type="ECO:0000313" key="2">
    <source>
        <dbReference type="Proteomes" id="UP000529310"/>
    </source>
</evidence>
<dbReference type="Gene3D" id="2.30.110.10">
    <property type="entry name" value="Electron Transport, Fmn-binding Protein, Chain A"/>
    <property type="match status" value="1"/>
</dbReference>
<gene>
    <name evidence="1" type="ORF">FHX49_000719</name>
</gene>
<sequence length="120" mass="13449">MSKNFGHLALSTRGRPDIFPVNYYSDGEKILFRSSKGSKLDELIENPHVAFEVDADTSDNVWSVVVRASAKVLKDDLVLSPAARETLPAWIPVEEFVYVSLEPSSIRGRLFEHHVPIGRI</sequence>
<keyword evidence="2" id="KW-1185">Reference proteome</keyword>
<name>A0A7W4V1J8_9MICO</name>
<reference evidence="1 2" key="1">
    <citation type="submission" date="2020-08" db="EMBL/GenBank/DDBJ databases">
        <title>Sequencing the genomes of 1000 actinobacteria strains.</title>
        <authorList>
            <person name="Klenk H.-P."/>
        </authorList>
    </citation>
    <scope>NUCLEOTIDE SEQUENCE [LARGE SCALE GENOMIC DNA]</scope>
    <source>
        <strain evidence="1 2">DSM 27099</strain>
    </source>
</reference>
<dbReference type="InterPro" id="IPR012349">
    <property type="entry name" value="Split_barrel_FMN-bd"/>
</dbReference>
<dbReference type="SUPFAM" id="SSF50475">
    <property type="entry name" value="FMN-binding split barrel"/>
    <property type="match status" value="1"/>
</dbReference>
<dbReference type="RefSeq" id="WP_165141718.1">
    <property type="nucleotide sequence ID" value="NZ_CP049255.1"/>
</dbReference>
<dbReference type="AlphaFoldDB" id="A0A7W4V1J8"/>